<keyword evidence="1" id="KW-0175">Coiled coil</keyword>
<name>A0A154KSZ3_9PROT</name>
<keyword evidence="2" id="KW-1133">Transmembrane helix</keyword>
<feature type="coiled-coil region" evidence="1">
    <location>
        <begin position="266"/>
        <end position="321"/>
    </location>
</feature>
<dbReference type="AlphaFoldDB" id="A0A154KSZ3"/>
<gene>
    <name evidence="3" type="ORF">SAMN05428964_101886</name>
</gene>
<evidence type="ECO:0000313" key="3">
    <source>
        <dbReference type="EMBL" id="SOB93982.1"/>
    </source>
</evidence>
<feature type="transmembrane region" description="Helical" evidence="2">
    <location>
        <begin position="21"/>
        <end position="40"/>
    </location>
</feature>
<accession>A0A154KSZ3</accession>
<proteinExistence type="predicted"/>
<evidence type="ECO:0008006" key="5">
    <source>
        <dbReference type="Google" id="ProtNLM"/>
    </source>
</evidence>
<protein>
    <recommendedName>
        <fullName evidence="5">Flagellar motor protein MotA</fullName>
    </recommendedName>
</protein>
<feature type="transmembrane region" description="Helical" evidence="2">
    <location>
        <begin position="140"/>
        <end position="161"/>
    </location>
</feature>
<keyword evidence="2" id="KW-0472">Membrane</keyword>
<evidence type="ECO:0000256" key="2">
    <source>
        <dbReference type="SAM" id="Phobius"/>
    </source>
</evidence>
<keyword evidence="2" id="KW-0812">Transmembrane</keyword>
<evidence type="ECO:0000256" key="1">
    <source>
        <dbReference type="SAM" id="Coils"/>
    </source>
</evidence>
<feature type="transmembrane region" description="Helical" evidence="2">
    <location>
        <begin position="197"/>
        <end position="220"/>
    </location>
</feature>
<dbReference type="RefSeq" id="WP_062952509.1">
    <property type="nucleotide sequence ID" value="NZ_JALLPZ010000001.1"/>
</dbReference>
<dbReference type="Proteomes" id="UP000219068">
    <property type="component" value="Unassembled WGS sequence"/>
</dbReference>
<sequence length="394" mass="42876">MSNNSANGMATLPAVTKPGSYLTRMGIFIAVIAAVGALLFPTLSDAFMANAVLNGLILGVFVVGVIYTFRMVASLSAEVTWIEDFRRNRPGLTSQVPPKLLLPMARMMAEQRRDRPQLSTMATRTILDSIRSRLDESRELSRYVVGLLVFLGLLGTFWGLLQTVNSVANVIGDVNVGSGQNIDLWFNELKEGLAEPLGGMGTAFSSSLFGLAGSLALGLIDMQAGQAQNRFFNELEEWLSGFTRLSSGGPVSDGEQSVPAYLSALIEQMADNMEGLQNSIQRSESSQIKSHNTLIDLADKLSTLTDQMKAEQQLMVKLAENQMHLKPVLDQLSDSMKIGSFGIDDNTRAHIRSLDNTLSRVGEELTMGRQQSTQEIRSEIKLLARTIAAIAEEG</sequence>
<dbReference type="EMBL" id="OBMM01000001">
    <property type="protein sequence ID" value="SOB93982.1"/>
    <property type="molecule type" value="Genomic_DNA"/>
</dbReference>
<evidence type="ECO:0000313" key="4">
    <source>
        <dbReference type="Proteomes" id="UP000219068"/>
    </source>
</evidence>
<organism evidence="3 4">
    <name type="scientific">Thalassospira xiamenensis</name>
    <dbReference type="NCBI Taxonomy" id="220697"/>
    <lineage>
        <taxon>Bacteria</taxon>
        <taxon>Pseudomonadati</taxon>
        <taxon>Pseudomonadota</taxon>
        <taxon>Alphaproteobacteria</taxon>
        <taxon>Rhodospirillales</taxon>
        <taxon>Thalassospiraceae</taxon>
        <taxon>Thalassospira</taxon>
    </lineage>
</organism>
<reference evidence="3 4" key="1">
    <citation type="submission" date="2017-08" db="EMBL/GenBank/DDBJ databases">
        <authorList>
            <person name="de Groot N.N."/>
        </authorList>
    </citation>
    <scope>NUCLEOTIDE SEQUENCE [LARGE SCALE GENOMIC DNA]</scope>
    <source>
        <strain evidence="3 4">USBA 78</strain>
    </source>
</reference>
<feature type="transmembrane region" description="Helical" evidence="2">
    <location>
        <begin position="46"/>
        <end position="69"/>
    </location>
</feature>